<reference evidence="1" key="1">
    <citation type="journal article" date="2014" name="Front. Microbiol.">
        <title>High frequency of phylogenetically diverse reductive dehalogenase-homologous genes in deep subseafloor sedimentary metagenomes.</title>
        <authorList>
            <person name="Kawai M."/>
            <person name="Futagami T."/>
            <person name="Toyoda A."/>
            <person name="Takaki Y."/>
            <person name="Nishi S."/>
            <person name="Hori S."/>
            <person name="Arai W."/>
            <person name="Tsubouchi T."/>
            <person name="Morono Y."/>
            <person name="Uchiyama I."/>
            <person name="Ito T."/>
            <person name="Fujiyama A."/>
            <person name="Inagaki F."/>
            <person name="Takami H."/>
        </authorList>
    </citation>
    <scope>NUCLEOTIDE SEQUENCE</scope>
    <source>
        <strain evidence="1">Expedition CK06-06</strain>
    </source>
</reference>
<gene>
    <name evidence="1" type="ORF">S12H4_10093</name>
</gene>
<sequence>MITEATIVRAKYPPELLPDAVFNDIPASAEVTTPILDLRRISGRLLRLSEIAVERDADVELRIKNDDMGLHSAYNLAGGFFGLTSDVSPYANNFQMLAKDRLYYNLFSTAGETAFRTSFGV</sequence>
<dbReference type="EMBL" id="BARW01004243">
    <property type="protein sequence ID" value="GAI61117.1"/>
    <property type="molecule type" value="Genomic_DNA"/>
</dbReference>
<feature type="non-terminal residue" evidence="1">
    <location>
        <position position="121"/>
    </location>
</feature>
<accession>X1PXW2</accession>
<comment type="caution">
    <text evidence="1">The sequence shown here is derived from an EMBL/GenBank/DDBJ whole genome shotgun (WGS) entry which is preliminary data.</text>
</comment>
<protein>
    <submittedName>
        <fullName evidence="1">Uncharacterized protein</fullName>
    </submittedName>
</protein>
<organism evidence="1">
    <name type="scientific">marine sediment metagenome</name>
    <dbReference type="NCBI Taxonomy" id="412755"/>
    <lineage>
        <taxon>unclassified sequences</taxon>
        <taxon>metagenomes</taxon>
        <taxon>ecological metagenomes</taxon>
    </lineage>
</organism>
<proteinExistence type="predicted"/>
<dbReference type="AlphaFoldDB" id="X1PXW2"/>
<name>X1PXW2_9ZZZZ</name>
<evidence type="ECO:0000313" key="1">
    <source>
        <dbReference type="EMBL" id="GAI61117.1"/>
    </source>
</evidence>